<evidence type="ECO:0000259" key="7">
    <source>
        <dbReference type="Pfam" id="PF22725"/>
    </source>
</evidence>
<keyword evidence="9" id="KW-1185">Reference proteome</keyword>
<dbReference type="GO" id="GO:0000166">
    <property type="term" value="F:nucleotide binding"/>
    <property type="evidence" value="ECO:0007669"/>
    <property type="project" value="InterPro"/>
</dbReference>
<dbReference type="InterPro" id="IPR055170">
    <property type="entry name" value="GFO_IDH_MocA-like_dom"/>
</dbReference>
<comment type="caution">
    <text evidence="8">The sequence shown here is derived from an EMBL/GenBank/DDBJ whole genome shotgun (WGS) entry which is preliminary data.</text>
</comment>
<dbReference type="InParanoid" id="A0A286UDX2"/>
<organism evidence="8 9">
    <name type="scientific">Pyrrhoderma noxium</name>
    <dbReference type="NCBI Taxonomy" id="2282107"/>
    <lineage>
        <taxon>Eukaryota</taxon>
        <taxon>Fungi</taxon>
        <taxon>Dikarya</taxon>
        <taxon>Basidiomycota</taxon>
        <taxon>Agaricomycotina</taxon>
        <taxon>Agaricomycetes</taxon>
        <taxon>Hymenochaetales</taxon>
        <taxon>Hymenochaetaceae</taxon>
        <taxon>Pyrrhoderma</taxon>
    </lineage>
</organism>
<dbReference type="PANTHER" id="PTHR22604:SF105">
    <property type="entry name" value="TRANS-1,2-DIHYDROBENZENE-1,2-DIOL DEHYDROGENASE"/>
    <property type="match status" value="1"/>
</dbReference>
<dbReference type="Pfam" id="PF01408">
    <property type="entry name" value="GFO_IDH_MocA"/>
    <property type="match status" value="1"/>
</dbReference>
<evidence type="ECO:0000313" key="9">
    <source>
        <dbReference type="Proteomes" id="UP000217199"/>
    </source>
</evidence>
<feature type="domain" description="Gfo/Idh/MocA-like oxidoreductase N-terminal" evidence="6">
    <location>
        <begin position="43"/>
        <end position="163"/>
    </location>
</feature>
<dbReference type="PANTHER" id="PTHR22604">
    <property type="entry name" value="OXIDOREDUCTASES"/>
    <property type="match status" value="1"/>
</dbReference>
<dbReference type="OrthoDB" id="64915at2759"/>
<keyword evidence="2" id="KW-0560">Oxidoreductase</keyword>
<dbReference type="EMBL" id="NBII01000006">
    <property type="protein sequence ID" value="PAV17791.1"/>
    <property type="molecule type" value="Genomic_DNA"/>
</dbReference>
<dbReference type="Proteomes" id="UP000217199">
    <property type="component" value="Unassembled WGS sequence"/>
</dbReference>
<dbReference type="SUPFAM" id="SSF51735">
    <property type="entry name" value="NAD(P)-binding Rossmann-fold domains"/>
    <property type="match status" value="1"/>
</dbReference>
<name>A0A286UDX2_9AGAM</name>
<proteinExistence type="inferred from homology"/>
<accession>A0A286UDX2</accession>
<dbReference type="Pfam" id="PF22725">
    <property type="entry name" value="GFO_IDH_MocA_C3"/>
    <property type="match status" value="1"/>
</dbReference>
<evidence type="ECO:0000256" key="1">
    <source>
        <dbReference type="ARBA" id="ARBA00010928"/>
    </source>
</evidence>
<comment type="similarity">
    <text evidence="1">Belongs to the Gfo/Idh/MocA family.</text>
</comment>
<gene>
    <name evidence="8" type="ORF">PNOK_0627700</name>
</gene>
<evidence type="ECO:0000256" key="3">
    <source>
        <dbReference type="ARBA" id="ARBA00038984"/>
    </source>
</evidence>
<sequence length="408" mass="46133">MVQLLLSAKQHHPFCNMASILSFVSRVYRVFNPPTIEKEPTTLRCGILGAAKIAPLAIINPARSHPEFSIDAVAARDEGKAKAFAKRYGIPKTYFGSTGYQELLDDPNIDVIYNPLPNGLHFEWTMKALKAGKHVLLEKPSTNSAEDTRRLFQYANEKGLVLLEAFHSRFHPAIFRLKEIVHSGELGNIKSIAAKFCIPKLFDENNIRCDFELGGGAYMDQGCYTLAVSRFIANAEPMDIISAHGINLENPKDEPRMRNIDTFMSASFTFPNDVTVHTEVGSRLPGVGFFHLIPHLPIINIEVTLEGGTVYLSNFVFPHIYHAITVSPKRGEGRIEKAYIFRNGRTKDEEWWPTYRYQLEAFVDKVKGRQPASWMDGEDSESNMEWIENVYERAGFGVRPKSKFVMED</sequence>
<dbReference type="AlphaFoldDB" id="A0A286UDX2"/>
<dbReference type="SUPFAM" id="SSF55347">
    <property type="entry name" value="Glyceraldehyde-3-phosphate dehydrogenase-like, C-terminal domain"/>
    <property type="match status" value="1"/>
</dbReference>
<dbReference type="Gene3D" id="3.30.360.10">
    <property type="entry name" value="Dihydrodipicolinate Reductase, domain 2"/>
    <property type="match status" value="1"/>
</dbReference>
<protein>
    <recommendedName>
        <fullName evidence="3">D-xylose 1-dehydrogenase (NADP(+), D-xylono-1,5-lactone-forming)</fullName>
        <ecNumber evidence="3">1.1.1.179</ecNumber>
    </recommendedName>
    <alternativeName>
        <fullName evidence="4">D-xylose-NADP dehydrogenase</fullName>
    </alternativeName>
</protein>
<comment type="catalytic activity">
    <reaction evidence="5">
        <text>D-xylose + NADP(+) = D-xylono-1,5-lactone + NADPH + H(+)</text>
        <dbReference type="Rhea" id="RHEA:22000"/>
        <dbReference type="ChEBI" id="CHEBI:15378"/>
        <dbReference type="ChEBI" id="CHEBI:15867"/>
        <dbReference type="ChEBI" id="CHEBI:53455"/>
        <dbReference type="ChEBI" id="CHEBI:57783"/>
        <dbReference type="ChEBI" id="CHEBI:58349"/>
        <dbReference type="EC" id="1.1.1.179"/>
    </reaction>
</comment>
<evidence type="ECO:0000259" key="6">
    <source>
        <dbReference type="Pfam" id="PF01408"/>
    </source>
</evidence>
<dbReference type="GO" id="GO:0047837">
    <property type="term" value="F:D-xylose 1-dehydrogenase (NADP+) activity"/>
    <property type="evidence" value="ECO:0007669"/>
    <property type="project" value="UniProtKB-EC"/>
</dbReference>
<reference evidence="8 9" key="1">
    <citation type="journal article" date="2017" name="Mol. Ecol.">
        <title>Comparative and population genomic landscape of Phellinus noxius: A hypervariable fungus causing root rot in trees.</title>
        <authorList>
            <person name="Chung C.L."/>
            <person name="Lee T.J."/>
            <person name="Akiba M."/>
            <person name="Lee H.H."/>
            <person name="Kuo T.H."/>
            <person name="Liu D."/>
            <person name="Ke H.M."/>
            <person name="Yokoi T."/>
            <person name="Roa M.B."/>
            <person name="Lu M.J."/>
            <person name="Chang Y.Y."/>
            <person name="Ann P.J."/>
            <person name="Tsai J.N."/>
            <person name="Chen C.Y."/>
            <person name="Tzean S.S."/>
            <person name="Ota Y."/>
            <person name="Hattori T."/>
            <person name="Sahashi N."/>
            <person name="Liou R.F."/>
            <person name="Kikuchi T."/>
            <person name="Tsai I.J."/>
        </authorList>
    </citation>
    <scope>NUCLEOTIDE SEQUENCE [LARGE SCALE GENOMIC DNA]</scope>
    <source>
        <strain evidence="8 9">FFPRI411160</strain>
    </source>
</reference>
<dbReference type="STRING" id="2282107.A0A286UDX2"/>
<dbReference type="Gene3D" id="3.40.50.720">
    <property type="entry name" value="NAD(P)-binding Rossmann-like Domain"/>
    <property type="match status" value="1"/>
</dbReference>
<evidence type="ECO:0000256" key="2">
    <source>
        <dbReference type="ARBA" id="ARBA00023002"/>
    </source>
</evidence>
<dbReference type="InterPro" id="IPR000683">
    <property type="entry name" value="Gfo/Idh/MocA-like_OxRdtase_N"/>
</dbReference>
<evidence type="ECO:0000313" key="8">
    <source>
        <dbReference type="EMBL" id="PAV17791.1"/>
    </source>
</evidence>
<evidence type="ECO:0000256" key="5">
    <source>
        <dbReference type="ARBA" id="ARBA00049233"/>
    </source>
</evidence>
<evidence type="ECO:0000256" key="4">
    <source>
        <dbReference type="ARBA" id="ARBA00042988"/>
    </source>
</evidence>
<feature type="domain" description="GFO/IDH/MocA-like oxidoreductase" evidence="7">
    <location>
        <begin position="176"/>
        <end position="286"/>
    </location>
</feature>
<dbReference type="InterPro" id="IPR036291">
    <property type="entry name" value="NAD(P)-bd_dom_sf"/>
</dbReference>
<dbReference type="EC" id="1.1.1.179" evidence="3"/>
<dbReference type="InterPro" id="IPR050984">
    <property type="entry name" value="Gfo/Idh/MocA_domain"/>
</dbReference>